<evidence type="ECO:0000256" key="5">
    <source>
        <dbReference type="ARBA" id="ARBA00023180"/>
    </source>
</evidence>
<gene>
    <name evidence="6" type="ORF">ONB1V03_LOCUS17889</name>
</gene>
<feature type="non-terminal residue" evidence="6">
    <location>
        <position position="1"/>
    </location>
</feature>
<evidence type="ECO:0000313" key="6">
    <source>
        <dbReference type="EMBL" id="CAD7661328.1"/>
    </source>
</evidence>
<dbReference type="EMBL" id="OC938120">
    <property type="protein sequence ID" value="CAD7661328.1"/>
    <property type="molecule type" value="Genomic_DNA"/>
</dbReference>
<keyword evidence="4" id="KW-0732">Signal</keyword>
<dbReference type="InterPro" id="IPR004911">
    <property type="entry name" value="Interferon-induced_GILT"/>
</dbReference>
<dbReference type="PANTHER" id="PTHR13234">
    <property type="entry name" value="GAMMA-INTERFERON INDUCIBLE LYSOSOMAL THIOL REDUCTASE GILT"/>
    <property type="match status" value="1"/>
</dbReference>
<dbReference type="OrthoDB" id="958254at2759"/>
<reference evidence="6" key="1">
    <citation type="submission" date="2020-11" db="EMBL/GenBank/DDBJ databases">
        <authorList>
            <person name="Tran Van P."/>
        </authorList>
    </citation>
    <scope>NUCLEOTIDE SEQUENCE</scope>
</reference>
<dbReference type="EMBL" id="CAJPVJ010023295">
    <property type="protein sequence ID" value="CAG2178464.1"/>
    <property type="molecule type" value="Genomic_DNA"/>
</dbReference>
<keyword evidence="3" id="KW-0964">Secreted</keyword>
<protein>
    <submittedName>
        <fullName evidence="6">Uncharacterized protein</fullName>
    </submittedName>
</protein>
<accession>A0A7R9MLM1</accession>
<evidence type="ECO:0000256" key="3">
    <source>
        <dbReference type="ARBA" id="ARBA00022525"/>
    </source>
</evidence>
<comment type="subcellular location">
    <subcellularLocation>
        <location evidence="1">Secreted</location>
    </subcellularLocation>
</comment>
<comment type="similarity">
    <text evidence="2">Belongs to the GILT family.</text>
</comment>
<proteinExistence type="inferred from homology"/>
<evidence type="ECO:0000256" key="4">
    <source>
        <dbReference type="ARBA" id="ARBA00022729"/>
    </source>
</evidence>
<evidence type="ECO:0000256" key="1">
    <source>
        <dbReference type="ARBA" id="ARBA00004613"/>
    </source>
</evidence>
<evidence type="ECO:0000256" key="2">
    <source>
        <dbReference type="ARBA" id="ARBA00005679"/>
    </source>
</evidence>
<dbReference type="AlphaFoldDB" id="A0A7R9MLM1"/>
<evidence type="ECO:0000313" key="7">
    <source>
        <dbReference type="Proteomes" id="UP000728032"/>
    </source>
</evidence>
<keyword evidence="5" id="KW-0325">Glycoprotein</keyword>
<organism evidence="6">
    <name type="scientific">Oppiella nova</name>
    <dbReference type="NCBI Taxonomy" id="334625"/>
    <lineage>
        <taxon>Eukaryota</taxon>
        <taxon>Metazoa</taxon>
        <taxon>Ecdysozoa</taxon>
        <taxon>Arthropoda</taxon>
        <taxon>Chelicerata</taxon>
        <taxon>Arachnida</taxon>
        <taxon>Acari</taxon>
        <taxon>Acariformes</taxon>
        <taxon>Sarcoptiformes</taxon>
        <taxon>Oribatida</taxon>
        <taxon>Brachypylina</taxon>
        <taxon>Oppioidea</taxon>
        <taxon>Oppiidae</taxon>
        <taxon>Oppiella</taxon>
    </lineage>
</organism>
<dbReference type="PANTHER" id="PTHR13234:SF8">
    <property type="entry name" value="GAMMA-INTERFERON-INDUCIBLE LYSOSOMAL THIOL REDUCTASE"/>
    <property type="match status" value="1"/>
</dbReference>
<dbReference type="Proteomes" id="UP000728032">
    <property type="component" value="Unassembled WGS sequence"/>
</dbReference>
<dbReference type="GO" id="GO:0016671">
    <property type="term" value="F:oxidoreductase activity, acting on a sulfur group of donors, disulfide as acceptor"/>
    <property type="evidence" value="ECO:0007669"/>
    <property type="project" value="InterPro"/>
</dbReference>
<name>A0A7R9MLM1_9ACAR</name>
<keyword evidence="7" id="KW-1185">Reference proteome</keyword>
<dbReference type="GO" id="GO:0005576">
    <property type="term" value="C:extracellular region"/>
    <property type="evidence" value="ECO:0007669"/>
    <property type="project" value="UniProtKB-SubCell"/>
</dbReference>
<sequence>MYSSKNYSKPAVAAEECSTQLKFDWSAINECASGPLGRGLHLRSGEIFQALKNPKPKYVAWIIVNGVHTDAINKRAQTDLLGLICDTYTGPKPDACKKVYEVFNDIYRIPAQPPSCRDDRG</sequence>